<protein>
    <recommendedName>
        <fullName evidence="5">Glutamate--cysteine ligase</fullName>
    </recommendedName>
</protein>
<organism evidence="4">
    <name type="scientific">marine metagenome</name>
    <dbReference type="NCBI Taxonomy" id="408172"/>
    <lineage>
        <taxon>unclassified sequences</taxon>
        <taxon>metagenomes</taxon>
        <taxon>ecological metagenomes</taxon>
    </lineage>
</organism>
<dbReference type="SUPFAM" id="SSF55931">
    <property type="entry name" value="Glutamine synthetase/guanido kinase"/>
    <property type="match status" value="1"/>
</dbReference>
<keyword evidence="2" id="KW-0547">Nucleotide-binding</keyword>
<dbReference type="GO" id="GO:0004357">
    <property type="term" value="F:glutamate-cysteine ligase activity"/>
    <property type="evidence" value="ECO:0007669"/>
    <property type="project" value="InterPro"/>
</dbReference>
<dbReference type="NCBIfam" id="TIGR02050">
    <property type="entry name" value="gshA_cyan_rel"/>
    <property type="match status" value="1"/>
</dbReference>
<keyword evidence="3" id="KW-0067">ATP-binding</keyword>
<evidence type="ECO:0000256" key="3">
    <source>
        <dbReference type="ARBA" id="ARBA00022840"/>
    </source>
</evidence>
<dbReference type="InterPro" id="IPR014746">
    <property type="entry name" value="Gln_synth/guanido_kin_cat_dom"/>
</dbReference>
<dbReference type="Pfam" id="PF04107">
    <property type="entry name" value="GCS2"/>
    <property type="match status" value="1"/>
</dbReference>
<reference evidence="4" key="1">
    <citation type="submission" date="2018-05" db="EMBL/GenBank/DDBJ databases">
        <authorList>
            <person name="Lanie J.A."/>
            <person name="Ng W.-L."/>
            <person name="Kazmierczak K.M."/>
            <person name="Andrzejewski T.M."/>
            <person name="Davidsen T.M."/>
            <person name="Wayne K.J."/>
            <person name="Tettelin H."/>
            <person name="Glass J.I."/>
            <person name="Rusch D."/>
            <person name="Podicherti R."/>
            <person name="Tsui H.-C.T."/>
            <person name="Winkler M.E."/>
        </authorList>
    </citation>
    <scope>NUCLEOTIDE SEQUENCE</scope>
</reference>
<dbReference type="AlphaFoldDB" id="A0A382JPK5"/>
<dbReference type="GO" id="GO:0042398">
    <property type="term" value="P:modified amino acid biosynthetic process"/>
    <property type="evidence" value="ECO:0007669"/>
    <property type="project" value="InterPro"/>
</dbReference>
<sequence length="378" mass="42965">MISEPTFTIGIEEEYIMVDRDTRNALKEVPAGLMDQLVERLGQQVSTEFLQCQVEVGTRVCHSVEEARDELCRLRQVVANVLDEYGLGFIAASTHPFATAAELEHTHSPRYQALAEDLQQVIRRLLISGMHVHVGVEDDELRMDMLGQAAYILPHLLALSTSSPFWQGQDTGLMSYRISVWDEMPRTGLPGQFASYAEYHRHVGILVQAGVIEDATKIWWDLRPSARFPTLEMRITDVCTSINDAICIAAIFQCWLRLLYRLRLKNQRWRRYEPMLVEENRWRAHRYGIAGELIDFGRGALIPYSELLDEILDLIREDAENFGCVSEVEHARQILTGGSSSHRQLGVYQSASERGADHQDSLCAVVDHLQAETKRGLD</sequence>
<dbReference type="NCBIfam" id="NF010039">
    <property type="entry name" value="PRK13515.1"/>
    <property type="match status" value="1"/>
</dbReference>
<evidence type="ECO:0000313" key="4">
    <source>
        <dbReference type="EMBL" id="SVC13262.1"/>
    </source>
</evidence>
<evidence type="ECO:0000256" key="1">
    <source>
        <dbReference type="ARBA" id="ARBA00022598"/>
    </source>
</evidence>
<dbReference type="InterPro" id="IPR006336">
    <property type="entry name" value="GCS2"/>
</dbReference>
<proteinExistence type="inferred from homology"/>
<evidence type="ECO:0008006" key="5">
    <source>
        <dbReference type="Google" id="ProtNLM"/>
    </source>
</evidence>
<dbReference type="GO" id="GO:0005524">
    <property type="term" value="F:ATP binding"/>
    <property type="evidence" value="ECO:0007669"/>
    <property type="project" value="UniProtKB-KW"/>
</dbReference>
<dbReference type="InterPro" id="IPR011793">
    <property type="entry name" value="YbdK"/>
</dbReference>
<name>A0A382JPK5_9ZZZZ</name>
<dbReference type="InterPro" id="IPR050141">
    <property type="entry name" value="GCL_type2/YbdK_subfam"/>
</dbReference>
<keyword evidence="1" id="KW-0436">Ligase</keyword>
<dbReference type="PANTHER" id="PTHR36510">
    <property type="entry name" value="GLUTAMATE--CYSTEINE LIGASE 2-RELATED"/>
    <property type="match status" value="1"/>
</dbReference>
<dbReference type="Gene3D" id="3.30.590.20">
    <property type="match status" value="1"/>
</dbReference>
<evidence type="ECO:0000256" key="2">
    <source>
        <dbReference type="ARBA" id="ARBA00022741"/>
    </source>
</evidence>
<gene>
    <name evidence="4" type="ORF">METZ01_LOCUS266116</name>
</gene>
<dbReference type="EMBL" id="UINC01075258">
    <property type="protein sequence ID" value="SVC13262.1"/>
    <property type="molecule type" value="Genomic_DNA"/>
</dbReference>
<dbReference type="HAMAP" id="MF_01609">
    <property type="entry name" value="Glu_cys_ligase_2"/>
    <property type="match status" value="1"/>
</dbReference>
<dbReference type="PANTHER" id="PTHR36510:SF1">
    <property type="entry name" value="GLUTAMATE--CYSTEINE LIGASE 2-RELATED"/>
    <property type="match status" value="1"/>
</dbReference>
<accession>A0A382JPK5</accession>